<dbReference type="PROSITE" id="PS50188">
    <property type="entry name" value="B302_SPRY"/>
    <property type="match status" value="1"/>
</dbReference>
<evidence type="ECO:0000256" key="1">
    <source>
        <dbReference type="SAM" id="MobiDB-lite"/>
    </source>
</evidence>
<evidence type="ECO:0000313" key="4">
    <source>
        <dbReference type="EMBL" id="KAF1798862.1"/>
    </source>
</evidence>
<feature type="region of interest" description="Disordered" evidence="1">
    <location>
        <begin position="515"/>
        <end position="559"/>
    </location>
</feature>
<dbReference type="InterPro" id="IPR006595">
    <property type="entry name" value="CTLH_C"/>
</dbReference>
<dbReference type="SMART" id="SM00757">
    <property type="entry name" value="CRA"/>
    <property type="match status" value="1"/>
</dbReference>
<sequence>MTHLISSSYSSAFPPLQAFPWAFHKQSSFHHASPASSAPSTPSLASSHHHPLSLFAALAPPKYPAYLKHTTYASLATDQYQHLQHKKKQSSSEEDDYYYNKELVEMDLRLPQYWNINDKSRHLQIGSSGYELTYHAHIPGPGKKELTEAASIRTNFPMRPQCGVYYYEITIVSMGNDGLFAVGLCNASHALDKLPGASLGSFGYHGQNGQTYKQNAQGTAYGPTYAHGDVIGCGVNYFDGTVFFTKNGISLGVAFDSIDLSSQVLYPCIGLSTQGEKMTANFGHAEFAFDIAQYIKDQQTRTIHQVCHESVEPSPQDRYKVDIKSQVDAMVLSYLTHQGYIGTVNAMKKNMDYIGNTQPTPPASNDSHLDQDTRNSIRKSIMTGHVDLAVQKTEAMYPNLLQNNADLLFQLKARKFLDLLMDNHRGEPLSSAQQQSLCSSVSDLNSSDTDDDTLSVQSGRSRAQSISSSNDIQHQVLYEEQPATFGQHPLVSPPLPVAASGRRLSWAAIAASPSADSHLEENPLQSSNGARRRRVSSVSSSSHPHAGRRSSYCSNVSLNEDEEAPKTMTAVRRAMHYGQQLQDEYQHTKYWSQLMDLFTLLSFADPKSSPMSHSLDTSRRDLVASDLNDAIQAYQHQANKSNLEWILKQAIATSKELALSGHGMASLIHMQSQFTFK</sequence>
<evidence type="ECO:0000313" key="5">
    <source>
        <dbReference type="Proteomes" id="UP000469890"/>
    </source>
</evidence>
<accession>A0A8H4BCB8</accession>
<dbReference type="Pfam" id="PF00622">
    <property type="entry name" value="SPRY"/>
    <property type="match status" value="1"/>
</dbReference>
<dbReference type="EMBL" id="JAAECE010000007">
    <property type="protein sequence ID" value="KAF1798862.1"/>
    <property type="molecule type" value="Genomic_DNA"/>
</dbReference>
<dbReference type="Proteomes" id="UP000469890">
    <property type="component" value="Unassembled WGS sequence"/>
</dbReference>
<evidence type="ECO:0000259" key="3">
    <source>
        <dbReference type="PROSITE" id="PS50897"/>
    </source>
</evidence>
<dbReference type="InterPro" id="IPR024964">
    <property type="entry name" value="CTLH/CRA"/>
</dbReference>
<evidence type="ECO:0008006" key="6">
    <source>
        <dbReference type="Google" id="ProtNLM"/>
    </source>
</evidence>
<dbReference type="AlphaFoldDB" id="A0A8H4BCB8"/>
<dbReference type="PROSITE" id="PS50897">
    <property type="entry name" value="CTLH"/>
    <property type="match status" value="1"/>
</dbReference>
<dbReference type="InterPro" id="IPR013320">
    <property type="entry name" value="ConA-like_dom_sf"/>
</dbReference>
<dbReference type="SMART" id="SM00449">
    <property type="entry name" value="SPRY"/>
    <property type="match status" value="1"/>
</dbReference>
<dbReference type="Gene3D" id="2.60.120.920">
    <property type="match status" value="1"/>
</dbReference>
<dbReference type="Pfam" id="PF10607">
    <property type="entry name" value="CTLH"/>
    <property type="match status" value="2"/>
</dbReference>
<name>A0A8H4BCB8_MUCCL</name>
<dbReference type="InterPro" id="IPR001870">
    <property type="entry name" value="B30.2/SPRY"/>
</dbReference>
<feature type="region of interest" description="Disordered" evidence="1">
    <location>
        <begin position="428"/>
        <end position="471"/>
    </location>
</feature>
<feature type="compositionally biased region" description="Low complexity" evidence="1">
    <location>
        <begin position="454"/>
        <end position="469"/>
    </location>
</feature>
<feature type="compositionally biased region" description="Low complexity" evidence="1">
    <location>
        <begin position="430"/>
        <end position="447"/>
    </location>
</feature>
<reference evidence="4 5" key="1">
    <citation type="submission" date="2019-09" db="EMBL/GenBank/DDBJ databases">
        <authorList>
            <consortium name="DOE Joint Genome Institute"/>
            <person name="Mondo S.J."/>
            <person name="Navarro-Mendoza M.I."/>
            <person name="Perez-Arques C."/>
            <person name="Panchal S."/>
            <person name="Nicolas F.E."/>
            <person name="Ganguly P."/>
            <person name="Pangilinan J."/>
            <person name="Grigoriev I."/>
            <person name="Heitman J."/>
            <person name="Sanya K."/>
            <person name="Garre V."/>
        </authorList>
    </citation>
    <scope>NUCLEOTIDE SEQUENCE [LARGE SCALE GENOMIC DNA]</scope>
    <source>
        <strain evidence="4 5">MU402</strain>
    </source>
</reference>
<comment type="caution">
    <text evidence="4">The sequence shown here is derived from an EMBL/GenBank/DDBJ whole genome shotgun (WGS) entry which is preliminary data.</text>
</comment>
<dbReference type="SMART" id="SM00668">
    <property type="entry name" value="CTLH"/>
    <property type="match status" value="1"/>
</dbReference>
<dbReference type="SUPFAM" id="SSF49899">
    <property type="entry name" value="Concanavalin A-like lectins/glucanases"/>
    <property type="match status" value="1"/>
</dbReference>
<dbReference type="PANTHER" id="PTHR12864">
    <property type="entry name" value="RAN BINDING PROTEIN 9-RELATED"/>
    <property type="match status" value="1"/>
</dbReference>
<dbReference type="InterPro" id="IPR043136">
    <property type="entry name" value="B30.2/SPRY_sf"/>
</dbReference>
<feature type="domain" description="B30.2/SPRY" evidence="2">
    <location>
        <begin position="92"/>
        <end position="287"/>
    </location>
</feature>
<organism evidence="4 5">
    <name type="scientific">Mucor circinelloides f. lusitanicus</name>
    <name type="common">Mucor racemosus var. lusitanicus</name>
    <dbReference type="NCBI Taxonomy" id="29924"/>
    <lineage>
        <taxon>Eukaryota</taxon>
        <taxon>Fungi</taxon>
        <taxon>Fungi incertae sedis</taxon>
        <taxon>Mucoromycota</taxon>
        <taxon>Mucoromycotina</taxon>
        <taxon>Mucoromycetes</taxon>
        <taxon>Mucorales</taxon>
        <taxon>Mucorineae</taxon>
        <taxon>Mucoraceae</taxon>
        <taxon>Mucor</taxon>
    </lineage>
</organism>
<evidence type="ECO:0000259" key="2">
    <source>
        <dbReference type="PROSITE" id="PS50188"/>
    </source>
</evidence>
<dbReference type="InterPro" id="IPR050618">
    <property type="entry name" value="Ubq-SigPath_Reg"/>
</dbReference>
<dbReference type="InterPro" id="IPR003877">
    <property type="entry name" value="SPRY_dom"/>
</dbReference>
<proteinExistence type="predicted"/>
<dbReference type="InterPro" id="IPR013144">
    <property type="entry name" value="CRA_dom"/>
</dbReference>
<gene>
    <name evidence="4" type="ORF">FB192DRAFT_1393673</name>
</gene>
<feature type="domain" description="CTLH" evidence="3">
    <location>
        <begin position="372"/>
        <end position="427"/>
    </location>
</feature>
<protein>
    <recommendedName>
        <fullName evidence="6">B30.2/SPRY domain-containing protein</fullName>
    </recommendedName>
</protein>